<sequence length="88" mass="9286">MVEFYAEVAAAAVNEACEQVPQMPASSKTASTIIKEVGKHVPEAIVFKAEGDKGRGIRKTRFSSDGRAWGLTTIKGGGTLCPSDTSQN</sequence>
<evidence type="ECO:0000313" key="1">
    <source>
        <dbReference type="EMBL" id="GAF90564.1"/>
    </source>
</evidence>
<proteinExistence type="predicted"/>
<organism evidence="1">
    <name type="scientific">marine sediment metagenome</name>
    <dbReference type="NCBI Taxonomy" id="412755"/>
    <lineage>
        <taxon>unclassified sequences</taxon>
        <taxon>metagenomes</taxon>
        <taxon>ecological metagenomes</taxon>
    </lineage>
</organism>
<accession>X0TBI4</accession>
<name>X0TBI4_9ZZZZ</name>
<dbReference type="EMBL" id="BARS01018085">
    <property type="protein sequence ID" value="GAF90564.1"/>
    <property type="molecule type" value="Genomic_DNA"/>
</dbReference>
<comment type="caution">
    <text evidence="1">The sequence shown here is derived from an EMBL/GenBank/DDBJ whole genome shotgun (WGS) entry which is preliminary data.</text>
</comment>
<gene>
    <name evidence="1" type="ORF">S01H1_29487</name>
</gene>
<dbReference type="AlphaFoldDB" id="X0TBI4"/>
<reference evidence="1" key="1">
    <citation type="journal article" date="2014" name="Front. Microbiol.">
        <title>High frequency of phylogenetically diverse reductive dehalogenase-homologous genes in deep subseafloor sedimentary metagenomes.</title>
        <authorList>
            <person name="Kawai M."/>
            <person name="Futagami T."/>
            <person name="Toyoda A."/>
            <person name="Takaki Y."/>
            <person name="Nishi S."/>
            <person name="Hori S."/>
            <person name="Arai W."/>
            <person name="Tsubouchi T."/>
            <person name="Morono Y."/>
            <person name="Uchiyama I."/>
            <person name="Ito T."/>
            <person name="Fujiyama A."/>
            <person name="Inagaki F."/>
            <person name="Takami H."/>
        </authorList>
    </citation>
    <scope>NUCLEOTIDE SEQUENCE</scope>
    <source>
        <strain evidence="1">Expedition CK06-06</strain>
    </source>
</reference>
<protein>
    <submittedName>
        <fullName evidence="1">Uncharacterized protein</fullName>
    </submittedName>
</protein>